<dbReference type="WBParaSite" id="nRc.2.0.1.t03617-RA">
    <property type="protein sequence ID" value="nRc.2.0.1.t03617-RA"/>
    <property type="gene ID" value="nRc.2.0.1.g03617"/>
</dbReference>
<evidence type="ECO:0000313" key="3">
    <source>
        <dbReference type="WBParaSite" id="nRc.2.0.1.t03617-RA"/>
    </source>
</evidence>
<keyword evidence="1" id="KW-0732">Signal</keyword>
<dbReference type="AlphaFoldDB" id="A0A915HQI0"/>
<sequence length="115" mass="13485">MSITFVCFFAALFFVDSNAAATTFDDDISYQSSNEEIAEDKMLPEICRKYCALRIFASPRVLSKDQCLLYCMRSYSRDPKAASYYSWMAMEKKKRRTWTIPKGTYYSKHRLADDY</sequence>
<proteinExistence type="predicted"/>
<feature type="signal peptide" evidence="1">
    <location>
        <begin position="1"/>
        <end position="19"/>
    </location>
</feature>
<keyword evidence="2" id="KW-1185">Reference proteome</keyword>
<dbReference type="Proteomes" id="UP000887565">
    <property type="component" value="Unplaced"/>
</dbReference>
<name>A0A915HQI0_ROMCU</name>
<reference evidence="3" key="1">
    <citation type="submission" date="2022-11" db="UniProtKB">
        <authorList>
            <consortium name="WormBaseParasite"/>
        </authorList>
    </citation>
    <scope>IDENTIFICATION</scope>
</reference>
<evidence type="ECO:0000256" key="1">
    <source>
        <dbReference type="SAM" id="SignalP"/>
    </source>
</evidence>
<evidence type="ECO:0000313" key="2">
    <source>
        <dbReference type="Proteomes" id="UP000887565"/>
    </source>
</evidence>
<organism evidence="2 3">
    <name type="scientific">Romanomermis culicivorax</name>
    <name type="common">Nematode worm</name>
    <dbReference type="NCBI Taxonomy" id="13658"/>
    <lineage>
        <taxon>Eukaryota</taxon>
        <taxon>Metazoa</taxon>
        <taxon>Ecdysozoa</taxon>
        <taxon>Nematoda</taxon>
        <taxon>Enoplea</taxon>
        <taxon>Dorylaimia</taxon>
        <taxon>Mermithida</taxon>
        <taxon>Mermithoidea</taxon>
        <taxon>Mermithidae</taxon>
        <taxon>Romanomermis</taxon>
    </lineage>
</organism>
<feature type="chain" id="PRO_5036996029" evidence="1">
    <location>
        <begin position="20"/>
        <end position="115"/>
    </location>
</feature>
<protein>
    <submittedName>
        <fullName evidence="3">Uncharacterized protein</fullName>
    </submittedName>
</protein>
<accession>A0A915HQI0</accession>